<dbReference type="Proteomes" id="UP000008311">
    <property type="component" value="Unassembled WGS sequence"/>
</dbReference>
<reference evidence="2" key="1">
    <citation type="journal article" date="2010" name="Nat. Biotechnol.">
        <title>Draft genome sequence of the oilseed species Ricinus communis.</title>
        <authorList>
            <person name="Chan A.P."/>
            <person name="Crabtree J."/>
            <person name="Zhao Q."/>
            <person name="Lorenzi H."/>
            <person name="Orvis J."/>
            <person name="Puiu D."/>
            <person name="Melake-Berhan A."/>
            <person name="Jones K.M."/>
            <person name="Redman J."/>
            <person name="Chen G."/>
            <person name="Cahoon E.B."/>
            <person name="Gedil M."/>
            <person name="Stanke M."/>
            <person name="Haas B.J."/>
            <person name="Wortman J.R."/>
            <person name="Fraser-Liggett C.M."/>
            <person name="Ravel J."/>
            <person name="Rabinowicz P.D."/>
        </authorList>
    </citation>
    <scope>NUCLEOTIDE SEQUENCE [LARGE SCALE GENOMIC DNA]</scope>
    <source>
        <strain evidence="2">cv. Hale</strain>
    </source>
</reference>
<dbReference type="AlphaFoldDB" id="B9T7H9"/>
<proteinExistence type="predicted"/>
<evidence type="ECO:0000313" key="1">
    <source>
        <dbReference type="EMBL" id="EEF28192.1"/>
    </source>
</evidence>
<dbReference type="EMBL" id="EQ974753">
    <property type="protein sequence ID" value="EEF28192.1"/>
    <property type="molecule type" value="Genomic_DNA"/>
</dbReference>
<evidence type="ECO:0000313" key="2">
    <source>
        <dbReference type="Proteomes" id="UP000008311"/>
    </source>
</evidence>
<gene>
    <name evidence="1" type="ORF">RCOM_0018750</name>
</gene>
<organism evidence="1 2">
    <name type="scientific">Ricinus communis</name>
    <name type="common">Castor bean</name>
    <dbReference type="NCBI Taxonomy" id="3988"/>
    <lineage>
        <taxon>Eukaryota</taxon>
        <taxon>Viridiplantae</taxon>
        <taxon>Streptophyta</taxon>
        <taxon>Embryophyta</taxon>
        <taxon>Tracheophyta</taxon>
        <taxon>Spermatophyta</taxon>
        <taxon>Magnoliopsida</taxon>
        <taxon>eudicotyledons</taxon>
        <taxon>Gunneridae</taxon>
        <taxon>Pentapetalae</taxon>
        <taxon>rosids</taxon>
        <taxon>fabids</taxon>
        <taxon>Malpighiales</taxon>
        <taxon>Euphorbiaceae</taxon>
        <taxon>Acalyphoideae</taxon>
        <taxon>Acalypheae</taxon>
        <taxon>Ricinus</taxon>
    </lineage>
</organism>
<keyword evidence="2" id="KW-1185">Reference proteome</keyword>
<dbReference type="InParanoid" id="B9T7H9"/>
<protein>
    <submittedName>
        <fullName evidence="1">Uncharacterized protein</fullName>
    </submittedName>
</protein>
<sequence length="159" mass="17602">MALFATQSQLSPTCYPRCRPPNVKAPPRSRKNPRTVDECLFKLTFGILVLQPQHDSLEKAQQIASSVNDEVNENGIVPHLIDDPILAREGLSKTVIDEAIEFSGGVAAFGKLTDVRDSLLELHRRLSPCLPPERSNYVTSQLIDADSGRRQDAVLQQRG</sequence>
<accession>B9T7H9</accession>
<name>B9T7H9_RICCO</name>